<name>A0A3R9FHP5_9BACI</name>
<evidence type="ECO:0000256" key="1">
    <source>
        <dbReference type="SAM" id="SignalP"/>
    </source>
</evidence>
<accession>A0A3R9FHP5</accession>
<evidence type="ECO:0000313" key="2">
    <source>
        <dbReference type="EMBL" id="RSD26668.1"/>
    </source>
</evidence>
<keyword evidence="1" id="KW-0732">Signal</keyword>
<gene>
    <name evidence="2" type="ORF">EJA10_12400</name>
</gene>
<dbReference type="AlphaFoldDB" id="A0A3R9FHP5"/>
<dbReference type="RefSeq" id="WP_125480327.1">
    <property type="nucleotide sequence ID" value="NZ_RSFW01000014.1"/>
</dbReference>
<protein>
    <recommendedName>
        <fullName evidence="4">Lipoprotein</fullName>
    </recommendedName>
</protein>
<dbReference type="EMBL" id="RSFW01000014">
    <property type="protein sequence ID" value="RSD26668.1"/>
    <property type="molecule type" value="Genomic_DNA"/>
</dbReference>
<evidence type="ECO:0008006" key="4">
    <source>
        <dbReference type="Google" id="ProtNLM"/>
    </source>
</evidence>
<dbReference type="PROSITE" id="PS51257">
    <property type="entry name" value="PROKAR_LIPOPROTEIN"/>
    <property type="match status" value="1"/>
</dbReference>
<dbReference type="Proteomes" id="UP000279911">
    <property type="component" value="Unassembled WGS sequence"/>
</dbReference>
<feature type="chain" id="PRO_5018753470" description="Lipoprotein" evidence="1">
    <location>
        <begin position="22"/>
        <end position="123"/>
    </location>
</feature>
<comment type="caution">
    <text evidence="2">The sequence shown here is derived from an EMBL/GenBank/DDBJ whole genome shotgun (WGS) entry which is preliminary data.</text>
</comment>
<proteinExistence type="predicted"/>
<feature type="signal peptide" evidence="1">
    <location>
        <begin position="1"/>
        <end position="21"/>
    </location>
</feature>
<dbReference type="OrthoDB" id="2932642at2"/>
<organism evidence="2 3">
    <name type="scientific">Mesobacillus subterraneus</name>
    <dbReference type="NCBI Taxonomy" id="285983"/>
    <lineage>
        <taxon>Bacteria</taxon>
        <taxon>Bacillati</taxon>
        <taxon>Bacillota</taxon>
        <taxon>Bacilli</taxon>
        <taxon>Bacillales</taxon>
        <taxon>Bacillaceae</taxon>
        <taxon>Mesobacillus</taxon>
    </lineage>
</organism>
<evidence type="ECO:0000313" key="3">
    <source>
        <dbReference type="Proteomes" id="UP000279911"/>
    </source>
</evidence>
<reference evidence="3" key="1">
    <citation type="submission" date="2018-12" db="EMBL/GenBank/DDBJ databases">
        <title>Bacillus chawlae sp. nov., Bacillus glennii sp. nov., and Bacillus saganii sp. nov. Isolated from the Vehicle Assembly Building at Kennedy Space Center where the Viking Spacecraft were Assembled.</title>
        <authorList>
            <person name="Seuylemezian A."/>
            <person name="Vaishampayan P."/>
        </authorList>
    </citation>
    <scope>NUCLEOTIDE SEQUENCE [LARGE SCALE GENOMIC DNA]</scope>
    <source>
        <strain evidence="3">DSM 13966</strain>
    </source>
</reference>
<sequence>MKKLLLSLAAAGLLAGCSSDGQDGPPETEVKTQEDPVTVDYLQERFTEGMSVDAYAVEIQTWQDKGQAAIQETVRPPSDENLTADIIQVADGFLLVVYDSTKITFVKPFASPEDAKQYVEENL</sequence>